<dbReference type="CDD" id="cd00657">
    <property type="entry name" value="Ferritin_like"/>
    <property type="match status" value="1"/>
</dbReference>
<reference evidence="1" key="1">
    <citation type="submission" date="2019-11" db="EMBL/GenBank/DDBJ databases">
        <title>Genomic insights into an expanded diversity of filamentous marine cyanobacteria reveals the extraordinary biosynthetic potential of Moorea and Okeania.</title>
        <authorList>
            <person name="Ferreira Leao T."/>
            <person name="Wang M."/>
            <person name="Moss N."/>
            <person name="Da Silva R."/>
            <person name="Sanders J."/>
            <person name="Nurk S."/>
            <person name="Gurevich A."/>
            <person name="Humphrey G."/>
            <person name="Reher R."/>
            <person name="Zhu Q."/>
            <person name="Belda-Ferre P."/>
            <person name="Glukhov E."/>
            <person name="Rex R."/>
            <person name="Dorrestein P.C."/>
            <person name="Knight R."/>
            <person name="Pevzner P."/>
            <person name="Gerwick W.H."/>
            <person name="Gerwick L."/>
        </authorList>
    </citation>
    <scope>NUCLEOTIDE SEQUENCE</scope>
    <source>
        <strain evidence="1">SIO1C4</strain>
    </source>
</reference>
<proteinExistence type="predicted"/>
<dbReference type="InterPro" id="IPR007402">
    <property type="entry name" value="DUF455"/>
</dbReference>
<evidence type="ECO:0000313" key="1">
    <source>
        <dbReference type="EMBL" id="NER28816.1"/>
    </source>
</evidence>
<comment type="caution">
    <text evidence="1">The sequence shown here is derived from an EMBL/GenBank/DDBJ whole genome shotgun (WGS) entry which is preliminary data.</text>
</comment>
<dbReference type="SUPFAM" id="SSF47240">
    <property type="entry name" value="Ferritin-like"/>
    <property type="match status" value="1"/>
</dbReference>
<organism evidence="1">
    <name type="scientific">Symploca sp. SIO1C4</name>
    <dbReference type="NCBI Taxonomy" id="2607765"/>
    <lineage>
        <taxon>Bacteria</taxon>
        <taxon>Bacillati</taxon>
        <taxon>Cyanobacteriota</taxon>
        <taxon>Cyanophyceae</taxon>
        <taxon>Coleofasciculales</taxon>
        <taxon>Coleofasciculaceae</taxon>
        <taxon>Symploca</taxon>
    </lineage>
</organism>
<protein>
    <submittedName>
        <fullName evidence="1">Ferritin-like domain-containing protein</fullName>
    </submittedName>
</protein>
<dbReference type="Pfam" id="PF04305">
    <property type="entry name" value="DUF455"/>
    <property type="match status" value="1"/>
</dbReference>
<dbReference type="AlphaFoldDB" id="A0A6B3N534"/>
<gene>
    <name evidence="1" type="ORF">F6J89_14550</name>
</gene>
<dbReference type="Gene3D" id="1.20.1260.10">
    <property type="match status" value="1"/>
</dbReference>
<dbReference type="InterPro" id="IPR009078">
    <property type="entry name" value="Ferritin-like_SF"/>
</dbReference>
<name>A0A6B3N534_9CYAN</name>
<accession>A0A6B3N534</accession>
<sequence>MTVAYPRKLNNAMSARDVLKQVVRDQEIHLIVLNRYRYSEQRTCKDLTDLIEKLDGQPPELIRDLSHHISDEARHAMWLTELLVDLGADVGKPPGISYIDEFEKLLDQDSYFQEAHREDGIISFLAAINVTEKRGCEYFSAHIQALKDAPQTEENIKIRETIEKIFPEEVSHVRWGNRWLAKIAKTSPEKRQKVEQAKRKYAAIEHAAFESGSDIMAGAELRRVNQLLEISNTMPVWERPSYLMERLPQALLAPELQMTRLQAAQKAWNRNPQAFMEKFVPMFLKGLEPLIKVDLPT</sequence>
<dbReference type="EMBL" id="JAAHFQ010000265">
    <property type="protein sequence ID" value="NER28816.1"/>
    <property type="molecule type" value="Genomic_DNA"/>
</dbReference>
<dbReference type="InterPro" id="IPR012347">
    <property type="entry name" value="Ferritin-like"/>
</dbReference>